<dbReference type="RefSeq" id="WP_248956051.1">
    <property type="nucleotide sequence ID" value="NZ_JAKIKU010000007.1"/>
</dbReference>
<dbReference type="EMBL" id="JAKIKU010000007">
    <property type="protein sequence ID" value="MCL1046350.1"/>
    <property type="molecule type" value="Genomic_DNA"/>
</dbReference>
<protein>
    <submittedName>
        <fullName evidence="1">MSHA biogenesis protein MshI</fullName>
    </submittedName>
</protein>
<reference evidence="1 2" key="1">
    <citation type="submission" date="2022-01" db="EMBL/GenBank/DDBJ databases">
        <title>Whole genome-based taxonomy of the Shewanellaceae.</title>
        <authorList>
            <person name="Martin-Rodriguez A.J."/>
        </authorList>
    </citation>
    <scope>NUCLEOTIDE SEQUENCE [LARGE SCALE GENOMIC DNA]</scope>
    <source>
        <strain evidence="1 2">DSM 24955</strain>
    </source>
</reference>
<comment type="caution">
    <text evidence="1">The sequence shown here is derived from an EMBL/GenBank/DDBJ whole genome shotgun (WGS) entry which is preliminary data.</text>
</comment>
<sequence length="309" mass="34242">MKNGFLSKLTFWRQTQASTELGLYISADSICVYQGEIKTEDEQDSDLETQNQTKSDISGITKKIAFNGENWTEAFAEIKDIFGHAKLKIVLGESFYQLIVADKPNVEANELSQALLWSVKDLATEPVTNIQLDYFESSLTTTGKINVVVANKMQLSTLAQACEQHGFTIEGISIEELAMPLLFDDASTHMVVSHVPEHDLLLTVVREGELFMQRRVRGFAQIDKATAADLQYGLADNLSLEIQRSMDYFESQLRQAPVGSIDLLIGGESQALVPLVAQNFNQKVSTTDHESVTEHLAMMAFKALTRGAA</sequence>
<organism evidence="1 2">
    <name type="scientific">Shewanella electrodiphila</name>
    <dbReference type="NCBI Taxonomy" id="934143"/>
    <lineage>
        <taxon>Bacteria</taxon>
        <taxon>Pseudomonadati</taxon>
        <taxon>Pseudomonadota</taxon>
        <taxon>Gammaproteobacteria</taxon>
        <taxon>Alteromonadales</taxon>
        <taxon>Shewanellaceae</taxon>
        <taxon>Shewanella</taxon>
    </lineage>
</organism>
<gene>
    <name evidence="1" type="ORF">L2737_13620</name>
</gene>
<evidence type="ECO:0000313" key="2">
    <source>
        <dbReference type="Proteomes" id="UP001202134"/>
    </source>
</evidence>
<keyword evidence="2" id="KW-1185">Reference proteome</keyword>
<dbReference type="Proteomes" id="UP001202134">
    <property type="component" value="Unassembled WGS sequence"/>
</dbReference>
<dbReference type="Gene3D" id="3.30.420.380">
    <property type="match status" value="1"/>
</dbReference>
<proteinExistence type="predicted"/>
<accession>A0ABT0KR71</accession>
<dbReference type="InterPro" id="IPR043129">
    <property type="entry name" value="ATPase_NBD"/>
</dbReference>
<evidence type="ECO:0000313" key="1">
    <source>
        <dbReference type="EMBL" id="MCL1046350.1"/>
    </source>
</evidence>
<dbReference type="SUPFAM" id="SSF53067">
    <property type="entry name" value="Actin-like ATPase domain"/>
    <property type="match status" value="1"/>
</dbReference>
<name>A0ABT0KR71_9GAMM</name>